<dbReference type="InterPro" id="IPR052427">
    <property type="entry name" value="Glycosyltrans_GT2/GT47"/>
</dbReference>
<sequence>MDSDTRSFAPEAKFCLLFAYRYIRLVRNLIAYSRYKPIHPPDHDPSFTANNITVIIPTLEGSGERLIDSLESIVKNAPHQIILSTIDKNREKAKIIEMSMQNRGSKVEVISVPTPKKSHQIAIAVEKVHTDIVILADGDVLWPPCLVPWILAPFEDPLMGGVATCQRVQAPNTPRISLRYIWWFLGALYLERRNFDCTATTYMDGGVPCLSGRTVAYRTEILQSCMEAFVNETWFGKSLNADDDNFLTRWMVTHGFKTYFQSHPDAEVLTSLEESPKYLKQCV</sequence>
<reference evidence="8 9" key="1">
    <citation type="submission" date="2015-08" db="EMBL/GenBank/DDBJ databases">
        <title>Emmonsia species relationships and genome sequence.</title>
        <authorList>
            <person name="Cuomo C.A."/>
            <person name="Schwartz I.S."/>
            <person name="Kenyon C."/>
            <person name="De Hoog G.S."/>
            <person name="Govender N.P."/>
            <person name="Botha A."/>
            <person name="Moreno L."/>
            <person name="De Vries M."/>
            <person name="Munoz J.F."/>
            <person name="Stielow J.B."/>
        </authorList>
    </citation>
    <scope>NUCLEOTIDE SEQUENCE [LARGE SCALE GENOMIC DNA]</scope>
    <source>
        <strain evidence="8 9">EI222</strain>
    </source>
</reference>
<evidence type="ECO:0000256" key="6">
    <source>
        <dbReference type="ARBA" id="ARBA00023136"/>
    </source>
</evidence>
<dbReference type="PANTHER" id="PTHR47844">
    <property type="entry name" value="SYNTHASE CPS1, PUTATIVE (AFU_ORTHOLOGUE AFUA_7G02500)-RELATED"/>
    <property type="match status" value="1"/>
</dbReference>
<keyword evidence="3" id="KW-0808">Transferase</keyword>
<dbReference type="STRING" id="1658174.A0A1J9P6B5"/>
<dbReference type="GO" id="GO:0016020">
    <property type="term" value="C:membrane"/>
    <property type="evidence" value="ECO:0007669"/>
    <property type="project" value="UniProtKB-SubCell"/>
</dbReference>
<dbReference type="PANTHER" id="PTHR47844:SF1">
    <property type="entry name" value="EXOSTOSIN-LIKE 2"/>
    <property type="match status" value="1"/>
</dbReference>
<evidence type="ECO:0000313" key="8">
    <source>
        <dbReference type="EMBL" id="OJD11426.1"/>
    </source>
</evidence>
<dbReference type="GO" id="GO:0016757">
    <property type="term" value="F:glycosyltransferase activity"/>
    <property type="evidence" value="ECO:0007669"/>
    <property type="project" value="UniProtKB-KW"/>
</dbReference>
<evidence type="ECO:0000256" key="5">
    <source>
        <dbReference type="ARBA" id="ARBA00022989"/>
    </source>
</evidence>
<organism evidence="8 9">
    <name type="scientific">Blastomyces percursus</name>
    <dbReference type="NCBI Taxonomy" id="1658174"/>
    <lineage>
        <taxon>Eukaryota</taxon>
        <taxon>Fungi</taxon>
        <taxon>Dikarya</taxon>
        <taxon>Ascomycota</taxon>
        <taxon>Pezizomycotina</taxon>
        <taxon>Eurotiomycetes</taxon>
        <taxon>Eurotiomycetidae</taxon>
        <taxon>Onygenales</taxon>
        <taxon>Ajellomycetaceae</taxon>
        <taxon>Blastomyces</taxon>
    </lineage>
</organism>
<keyword evidence="6" id="KW-0472">Membrane</keyword>
<dbReference type="SUPFAM" id="SSF53448">
    <property type="entry name" value="Nucleotide-diphospho-sugar transferases"/>
    <property type="match status" value="1"/>
</dbReference>
<keyword evidence="4" id="KW-0812">Transmembrane</keyword>
<evidence type="ECO:0008006" key="10">
    <source>
        <dbReference type="Google" id="ProtNLM"/>
    </source>
</evidence>
<dbReference type="InterPro" id="IPR029044">
    <property type="entry name" value="Nucleotide-diphossugar_trans"/>
</dbReference>
<dbReference type="Gene3D" id="3.90.550.10">
    <property type="entry name" value="Spore Coat Polysaccharide Biosynthesis Protein SpsA, Chain A"/>
    <property type="match status" value="1"/>
</dbReference>
<evidence type="ECO:0000256" key="4">
    <source>
        <dbReference type="ARBA" id="ARBA00022692"/>
    </source>
</evidence>
<dbReference type="AlphaFoldDB" id="A0A1J9P6B5"/>
<dbReference type="CDD" id="cd06434">
    <property type="entry name" value="GT2_HAS"/>
    <property type="match status" value="1"/>
</dbReference>
<evidence type="ECO:0000256" key="1">
    <source>
        <dbReference type="ARBA" id="ARBA00004370"/>
    </source>
</evidence>
<dbReference type="VEuPathDB" id="FungiDB:ACJ73_09538"/>
<comment type="subcellular location">
    <subcellularLocation>
        <location evidence="1">Membrane</location>
    </subcellularLocation>
</comment>
<dbReference type="Proteomes" id="UP000242791">
    <property type="component" value="Unassembled WGS sequence"/>
</dbReference>
<proteinExistence type="predicted"/>
<evidence type="ECO:0000256" key="7">
    <source>
        <dbReference type="ARBA" id="ARBA00023180"/>
    </source>
</evidence>
<name>A0A1J9P6B5_9EURO</name>
<dbReference type="OrthoDB" id="4183108at2759"/>
<evidence type="ECO:0000313" key="9">
    <source>
        <dbReference type="Proteomes" id="UP000242791"/>
    </source>
</evidence>
<keyword evidence="5" id="KW-1133">Transmembrane helix</keyword>
<dbReference type="Pfam" id="PF13641">
    <property type="entry name" value="Glyco_tranf_2_3"/>
    <property type="match status" value="1"/>
</dbReference>
<keyword evidence="9" id="KW-1185">Reference proteome</keyword>
<dbReference type="EMBL" id="LGTZ01002745">
    <property type="protein sequence ID" value="OJD11426.1"/>
    <property type="molecule type" value="Genomic_DNA"/>
</dbReference>
<gene>
    <name evidence="8" type="ORF">ACJ73_09538</name>
</gene>
<accession>A0A1J9P6B5</accession>
<comment type="caution">
    <text evidence="8">The sequence shown here is derived from an EMBL/GenBank/DDBJ whole genome shotgun (WGS) entry which is preliminary data.</text>
</comment>
<protein>
    <recommendedName>
        <fullName evidence="10">Glycosyltransferase 2-like domain-containing protein</fullName>
    </recommendedName>
</protein>
<keyword evidence="7" id="KW-0325">Glycoprotein</keyword>
<evidence type="ECO:0000256" key="3">
    <source>
        <dbReference type="ARBA" id="ARBA00022679"/>
    </source>
</evidence>
<keyword evidence="2" id="KW-0328">Glycosyltransferase</keyword>
<evidence type="ECO:0000256" key="2">
    <source>
        <dbReference type="ARBA" id="ARBA00022676"/>
    </source>
</evidence>